<feature type="compositionally biased region" description="Polar residues" evidence="2">
    <location>
        <begin position="206"/>
        <end position="216"/>
    </location>
</feature>
<feature type="region of interest" description="Disordered" evidence="2">
    <location>
        <begin position="163"/>
        <end position="216"/>
    </location>
</feature>
<dbReference type="AlphaFoldDB" id="R9PLR7"/>
<feature type="coiled-coil region" evidence="1">
    <location>
        <begin position="94"/>
        <end position="121"/>
    </location>
</feature>
<reference evidence="3" key="1">
    <citation type="journal article" date="2013" name="Genome Announc.">
        <title>Draft Genome Sequence of Agarivorans albus Strain MKT 106T, an Agarolytic Marine Bacterium.</title>
        <authorList>
            <person name="Yasuike M."/>
            <person name="Nakamura Y."/>
            <person name="Kai W."/>
            <person name="Fujiwara A."/>
            <person name="Fukui Y."/>
            <person name="Satomi M."/>
            <person name="Sano M."/>
        </authorList>
    </citation>
    <scope>NUCLEOTIDE SEQUENCE [LARGE SCALE GENOMIC DNA]</scope>
</reference>
<protein>
    <submittedName>
        <fullName evidence="3">Uncharacterized protein</fullName>
    </submittedName>
</protein>
<dbReference type="EMBL" id="BARX01000015">
    <property type="protein sequence ID" value="GAD02265.1"/>
    <property type="molecule type" value="Genomic_DNA"/>
</dbReference>
<sequence>MSIALVVPIAQATDADMNKCIDRAAQAVSGNKLAGAKSAIPRCWRTLQSSINQQNNIDVEAYSSQLNQIQQDFEQAGGDALGKFLLITEVAPLDTKYHKVLEQMQNELRQLQRAIQKGSSDKTVNRHNERFEGYAKRVKKADPDYDLSSSYALRDQLVAKTAQAEPSASATAASVTASSTTTKQAEVDQQVVNSSEQSSKQKKNTARSTGNKTNDALNKCFSQLDSELQSSRNDGFSRQFTRCQRDLQKAINAKDTDNAEHYIAQLDNYHKRGTNELKIELLPPLVFYPLEPIDRKANTQVKNLQNALQQIHRDIFKGAPLASLSNTVTRYERTLQKLQTDYPDYDFSLYTELAARLDAQANAADAEAQEVRQQRLMLQQLDRQLMTLSSQFYISDSYIEQWEAIGPSSEYTEGIAEFRELYADDESIQFSLGFIEKYFAALEDNADKHYQKDLLPMLTAMADYQDNSAQRYFSSAQADKMRDADAQLKALLPRLQNVHGHSEVLKDIIANHQELSAALEQKISAGEATMRQRLESELKDARMPKAASSQDKTHQQQVEEQLAKVIGRTESYGKLISTPIRTNSNWTQENHPLTGLPQLQKTVFHAAMQDPEGNCHIMQLHVERVYTGDGWSGLNLTNWWNEYPIMCSKT</sequence>
<proteinExistence type="predicted"/>
<accession>R9PLR7</accession>
<organism evidence="3 4">
    <name type="scientific">Agarivorans albus MKT 106</name>
    <dbReference type="NCBI Taxonomy" id="1331007"/>
    <lineage>
        <taxon>Bacteria</taxon>
        <taxon>Pseudomonadati</taxon>
        <taxon>Pseudomonadota</taxon>
        <taxon>Gammaproteobacteria</taxon>
        <taxon>Alteromonadales</taxon>
        <taxon>Alteromonadaceae</taxon>
        <taxon>Agarivorans</taxon>
    </lineage>
</organism>
<feature type="compositionally biased region" description="Low complexity" evidence="2">
    <location>
        <begin position="167"/>
        <end position="198"/>
    </location>
</feature>
<evidence type="ECO:0000313" key="4">
    <source>
        <dbReference type="Proteomes" id="UP000014461"/>
    </source>
</evidence>
<evidence type="ECO:0000256" key="2">
    <source>
        <dbReference type="SAM" id="MobiDB-lite"/>
    </source>
</evidence>
<keyword evidence="1" id="KW-0175">Coiled coil</keyword>
<gene>
    <name evidence="3" type="ORF">AALB_2345</name>
</gene>
<dbReference type="Proteomes" id="UP000014461">
    <property type="component" value="Unassembled WGS sequence"/>
</dbReference>
<keyword evidence="4" id="KW-1185">Reference proteome</keyword>
<name>R9PLR7_AGAAL</name>
<feature type="coiled-coil region" evidence="1">
    <location>
        <begin position="321"/>
        <end position="391"/>
    </location>
</feature>
<comment type="caution">
    <text evidence="3">The sequence shown here is derived from an EMBL/GenBank/DDBJ whole genome shotgun (WGS) entry which is preliminary data.</text>
</comment>
<evidence type="ECO:0000256" key="1">
    <source>
        <dbReference type="SAM" id="Coils"/>
    </source>
</evidence>
<evidence type="ECO:0000313" key="3">
    <source>
        <dbReference type="EMBL" id="GAD02265.1"/>
    </source>
</evidence>